<dbReference type="GeneID" id="36512956"/>
<keyword evidence="1" id="KW-0812">Transmembrane</keyword>
<evidence type="ECO:0000256" key="1">
    <source>
        <dbReference type="SAM" id="Phobius"/>
    </source>
</evidence>
<reference evidence="2 3" key="1">
    <citation type="submission" date="2018-04" db="EMBL/GenBank/DDBJ databases">
        <title>Halococcoides cellulosivorans gen. nov., sp. nov., an extremely halophilic cellulose-utilizing haloarchaeon from hypersaline lakes.</title>
        <authorList>
            <person name="Sorokin D.Y."/>
            <person name="Toshchakov S.V."/>
            <person name="Samarov N.I."/>
            <person name="Korzhenkov A."/>
            <person name="Kublanov I.V."/>
        </authorList>
    </citation>
    <scope>NUCLEOTIDE SEQUENCE [LARGE SCALE GENOMIC DNA]</scope>
    <source>
        <strain evidence="2 3">HArcel1</strain>
    </source>
</reference>
<protein>
    <submittedName>
        <fullName evidence="2">Uncharacterized protein</fullName>
    </submittedName>
</protein>
<organism evidence="2 3">
    <name type="scientific">Halococcoides cellulosivorans</name>
    <dbReference type="NCBI Taxonomy" id="1679096"/>
    <lineage>
        <taxon>Archaea</taxon>
        <taxon>Methanobacteriati</taxon>
        <taxon>Methanobacteriota</taxon>
        <taxon>Stenosarchaea group</taxon>
        <taxon>Halobacteria</taxon>
        <taxon>Halobacteriales</taxon>
        <taxon>Haloarculaceae</taxon>
        <taxon>Halococcoides</taxon>
    </lineage>
</organism>
<sequence>MNEKLWKHVCAQFALLRPMLAVLGALFFLSVIAFLYDAGGSEASMTILLIDFGLLAVATGMTLALYVQCRRFKEKQRDWRF</sequence>
<dbReference type="AlphaFoldDB" id="A0A2R4X2V2"/>
<evidence type="ECO:0000313" key="3">
    <source>
        <dbReference type="Proteomes" id="UP000244727"/>
    </source>
</evidence>
<evidence type="ECO:0000313" key="2">
    <source>
        <dbReference type="EMBL" id="AWB28120.1"/>
    </source>
</evidence>
<feature type="transmembrane region" description="Helical" evidence="1">
    <location>
        <begin position="45"/>
        <end position="67"/>
    </location>
</feature>
<keyword evidence="3" id="KW-1185">Reference proteome</keyword>
<dbReference type="EMBL" id="CP028858">
    <property type="protein sequence ID" value="AWB28120.1"/>
    <property type="molecule type" value="Genomic_DNA"/>
</dbReference>
<proteinExistence type="predicted"/>
<name>A0A2R4X2V2_9EURY</name>
<accession>A0A2R4X2V2</accession>
<dbReference type="KEGG" id="harc:HARCEL1_10575"/>
<keyword evidence="1" id="KW-1133">Transmembrane helix</keyword>
<dbReference type="RefSeq" id="WP_108383309.1">
    <property type="nucleotide sequence ID" value="NZ_CP028858.1"/>
</dbReference>
<keyword evidence="1" id="KW-0472">Membrane</keyword>
<gene>
    <name evidence="2" type="ORF">HARCEL1_10575</name>
</gene>
<dbReference type="Proteomes" id="UP000244727">
    <property type="component" value="Chromosome"/>
</dbReference>
<feature type="transmembrane region" description="Helical" evidence="1">
    <location>
        <begin position="20"/>
        <end position="39"/>
    </location>
</feature>